<keyword evidence="2" id="KW-1185">Reference proteome</keyword>
<sequence length="52" mass="6110">MSTNITTEKAGLLSCYYLKTSLNCSYHIVVRIDLIYHTVLYQSKILYDLLFF</sequence>
<dbReference type="RefSeq" id="WP_290362230.1">
    <property type="nucleotide sequence ID" value="NZ_JAUFQU010000001.1"/>
</dbReference>
<comment type="caution">
    <text evidence="1">The sequence shown here is derived from an EMBL/GenBank/DDBJ whole genome shotgun (WGS) entry which is preliminary data.</text>
</comment>
<gene>
    <name evidence="1" type="ORF">QW060_03020</name>
</gene>
<evidence type="ECO:0000313" key="2">
    <source>
        <dbReference type="Proteomes" id="UP001242368"/>
    </source>
</evidence>
<evidence type="ECO:0000313" key="1">
    <source>
        <dbReference type="EMBL" id="MDN3706093.1"/>
    </source>
</evidence>
<proteinExistence type="predicted"/>
<accession>A0ABT8CNQ2</accession>
<organism evidence="1 2">
    <name type="scientific">Paenimyroides ceti</name>
    <dbReference type="NCBI Taxonomy" id="395087"/>
    <lineage>
        <taxon>Bacteria</taxon>
        <taxon>Pseudomonadati</taxon>
        <taxon>Bacteroidota</taxon>
        <taxon>Flavobacteriia</taxon>
        <taxon>Flavobacteriales</taxon>
        <taxon>Flavobacteriaceae</taxon>
        <taxon>Paenimyroides</taxon>
    </lineage>
</organism>
<dbReference type="Proteomes" id="UP001242368">
    <property type="component" value="Unassembled WGS sequence"/>
</dbReference>
<dbReference type="EMBL" id="JAUFQU010000001">
    <property type="protein sequence ID" value="MDN3706093.1"/>
    <property type="molecule type" value="Genomic_DNA"/>
</dbReference>
<reference evidence="2" key="1">
    <citation type="journal article" date="2019" name="Int. J. Syst. Evol. Microbiol.">
        <title>The Global Catalogue of Microorganisms (GCM) 10K type strain sequencing project: providing services to taxonomists for standard genome sequencing and annotation.</title>
        <authorList>
            <consortium name="The Broad Institute Genomics Platform"/>
            <consortium name="The Broad Institute Genome Sequencing Center for Infectious Disease"/>
            <person name="Wu L."/>
            <person name="Ma J."/>
        </authorList>
    </citation>
    <scope>NUCLEOTIDE SEQUENCE [LARGE SCALE GENOMIC DNA]</scope>
    <source>
        <strain evidence="2">CECT 7184</strain>
    </source>
</reference>
<name>A0ABT8CNQ2_9FLAO</name>
<protein>
    <submittedName>
        <fullName evidence="1">Uncharacterized protein</fullName>
    </submittedName>
</protein>